<keyword evidence="1" id="KW-0472">Membrane</keyword>
<feature type="transmembrane region" description="Helical" evidence="1">
    <location>
        <begin position="158"/>
        <end position="176"/>
    </location>
</feature>
<dbReference type="RefSeq" id="WP_136885823.1">
    <property type="nucleotide sequence ID" value="NZ_SUNI01000006.1"/>
</dbReference>
<feature type="transmembrane region" description="Helical" evidence="1">
    <location>
        <begin position="276"/>
        <end position="299"/>
    </location>
</feature>
<dbReference type="EMBL" id="SUNI01000006">
    <property type="protein sequence ID" value="TJZ91991.1"/>
    <property type="molecule type" value="Genomic_DNA"/>
</dbReference>
<reference evidence="2 3" key="1">
    <citation type="submission" date="2019-04" db="EMBL/GenBank/DDBJ databases">
        <authorList>
            <person name="Li J."/>
        </authorList>
    </citation>
    <scope>NUCLEOTIDE SEQUENCE [LARGE SCALE GENOMIC DNA]</scope>
    <source>
        <strain evidence="2 3">KCTC 42687</strain>
    </source>
</reference>
<keyword evidence="3" id="KW-1185">Reference proteome</keyword>
<dbReference type="Proteomes" id="UP000309747">
    <property type="component" value="Unassembled WGS sequence"/>
</dbReference>
<accession>A0A4U0R9W0</accession>
<gene>
    <name evidence="2" type="ORF">FA743_09230</name>
</gene>
<proteinExistence type="predicted"/>
<sequence>MGNPLALMMLAAWPVVAAVLFSRLDQTRAVIWTMLAGYLLLPPAVVALNVPLLPQMNKYAITGLAATVGVLMMRQQSPLPWQRPERWVIFLVGLTLLTPMFTIITNPEPLIEGVSYRPGLTVFDFINGTLAAMLDLLPFLLGYMILSSIAGIRAWMTALTLAVLVYSLPMLLEIRLSPQLNVWIYGFFAHDFSQSIRYGGYRPMVFLEHGLWVALFAVMGVLATTVALRDAEGTARTRHWAALIYLLGVLFLCKSVASMLYALTMVPLLLFMPPMWHVRVAAALALAALMYPLLLWLGLFPVTFFGETALALDAERGRSLIFRFNNEQVLLDRASLKPLAGWGGWGRNLEVDPNSGEFTSVSDGYWIVVMTMSGVMGYVGIFGLLCGSVIRIWMAARQGGIDRWTAGLALIMAANLVDLIPNATVTPLSWLSAGALAGLAARGATAPAASKDTRLMPAATGQAPLRTILR</sequence>
<feature type="transmembrane region" description="Helical" evidence="1">
    <location>
        <begin position="211"/>
        <end position="228"/>
    </location>
</feature>
<organism evidence="2 3">
    <name type="scientific">Paracoccus gahaiensis</name>
    <dbReference type="NCBI Taxonomy" id="1706839"/>
    <lineage>
        <taxon>Bacteria</taxon>
        <taxon>Pseudomonadati</taxon>
        <taxon>Pseudomonadota</taxon>
        <taxon>Alphaproteobacteria</taxon>
        <taxon>Rhodobacterales</taxon>
        <taxon>Paracoccaceae</taxon>
        <taxon>Paracoccus</taxon>
    </lineage>
</organism>
<feature type="transmembrane region" description="Helical" evidence="1">
    <location>
        <begin position="87"/>
        <end position="105"/>
    </location>
</feature>
<feature type="transmembrane region" description="Helical" evidence="1">
    <location>
        <begin position="125"/>
        <end position="146"/>
    </location>
</feature>
<evidence type="ECO:0008006" key="4">
    <source>
        <dbReference type="Google" id="ProtNLM"/>
    </source>
</evidence>
<name>A0A4U0R9W0_9RHOB</name>
<keyword evidence="1" id="KW-0812">Transmembrane</keyword>
<dbReference type="OrthoDB" id="7595044at2"/>
<feature type="transmembrane region" description="Helical" evidence="1">
    <location>
        <begin position="56"/>
        <end position="75"/>
    </location>
</feature>
<keyword evidence="1" id="KW-1133">Transmembrane helix</keyword>
<evidence type="ECO:0000256" key="1">
    <source>
        <dbReference type="SAM" id="Phobius"/>
    </source>
</evidence>
<dbReference type="AlphaFoldDB" id="A0A4U0R9W0"/>
<protein>
    <recommendedName>
        <fullName evidence="4">O-antigen ligase domain-containing protein</fullName>
    </recommendedName>
</protein>
<feature type="transmembrane region" description="Helical" evidence="1">
    <location>
        <begin position="29"/>
        <end position="50"/>
    </location>
</feature>
<feature type="transmembrane region" description="Helical" evidence="1">
    <location>
        <begin position="240"/>
        <end position="264"/>
    </location>
</feature>
<comment type="caution">
    <text evidence="2">The sequence shown here is derived from an EMBL/GenBank/DDBJ whole genome shotgun (WGS) entry which is preliminary data.</text>
</comment>
<evidence type="ECO:0000313" key="3">
    <source>
        <dbReference type="Proteomes" id="UP000309747"/>
    </source>
</evidence>
<feature type="transmembrane region" description="Helical" evidence="1">
    <location>
        <begin position="6"/>
        <end position="22"/>
    </location>
</feature>
<evidence type="ECO:0000313" key="2">
    <source>
        <dbReference type="EMBL" id="TJZ91991.1"/>
    </source>
</evidence>
<feature type="transmembrane region" description="Helical" evidence="1">
    <location>
        <begin position="365"/>
        <end position="393"/>
    </location>
</feature>